<dbReference type="Proteomes" id="UP000177594">
    <property type="component" value="Unassembled WGS sequence"/>
</dbReference>
<evidence type="ECO:0000313" key="1">
    <source>
        <dbReference type="EMBL" id="OGN00093.1"/>
    </source>
</evidence>
<dbReference type="AlphaFoldDB" id="A0A1F8EH10"/>
<name>A0A1F8EH10_9BACT</name>
<reference evidence="1 2" key="1">
    <citation type="journal article" date="2016" name="Nat. Commun.">
        <title>Thousands of microbial genomes shed light on interconnected biogeochemical processes in an aquifer system.</title>
        <authorList>
            <person name="Anantharaman K."/>
            <person name="Brown C.T."/>
            <person name="Hug L.A."/>
            <person name="Sharon I."/>
            <person name="Castelle C.J."/>
            <person name="Probst A.J."/>
            <person name="Thomas B.C."/>
            <person name="Singh A."/>
            <person name="Wilkins M.J."/>
            <person name="Karaoz U."/>
            <person name="Brodie E.L."/>
            <person name="Williams K.H."/>
            <person name="Hubbard S.S."/>
            <person name="Banfield J.F."/>
        </authorList>
    </citation>
    <scope>NUCLEOTIDE SEQUENCE [LARGE SCALE GENOMIC DNA]</scope>
</reference>
<organism evidence="1 2">
    <name type="scientific">Candidatus Yanofskybacteria bacterium RIFCSPHIGHO2_01_FULL_39_8b</name>
    <dbReference type="NCBI Taxonomy" id="1802659"/>
    <lineage>
        <taxon>Bacteria</taxon>
        <taxon>Candidatus Yanofskyibacteriota</taxon>
    </lineage>
</organism>
<accession>A0A1F8EH10</accession>
<comment type="caution">
    <text evidence="1">The sequence shown here is derived from an EMBL/GenBank/DDBJ whole genome shotgun (WGS) entry which is preliminary data.</text>
</comment>
<protein>
    <submittedName>
        <fullName evidence="1">Uncharacterized protein</fullName>
    </submittedName>
</protein>
<sequence>MTIGEMNAGIDFLIEKIKNILGSLGPVGSKQLLIHLLSDPDVSKYRTGVGDKELKEILKITAYRLLRLNLIHAELSFDLEDIDSKTVYCLPE</sequence>
<proteinExistence type="predicted"/>
<evidence type="ECO:0000313" key="2">
    <source>
        <dbReference type="Proteomes" id="UP000177594"/>
    </source>
</evidence>
<gene>
    <name evidence="1" type="ORF">A2817_02175</name>
</gene>
<dbReference type="EMBL" id="MGIZ01000003">
    <property type="protein sequence ID" value="OGN00093.1"/>
    <property type="molecule type" value="Genomic_DNA"/>
</dbReference>